<feature type="domain" description="HYR" evidence="3">
    <location>
        <begin position="484"/>
        <end position="564"/>
    </location>
</feature>
<dbReference type="STRING" id="394096.DB31_2887"/>
<sequence length="688" mass="72590">MGDFMIVWRVVAVLLGCFWWLTGCGPLSEPGEASLSLHSRFTLDSQCTPPARVRDIHPGPASAFPSRVDDRVPQLAAARGWLFFGATDGALGEELWRSDGTAAGTQRVKDISPGASPSSPTELTPAQDGLFFSASEGVSGRELWWSDGTPERTKRVADVAPGAADSSPAELTVVGERLFFTADDGTHGSELWMHHRTDGSTGLVKDIRPGSFGAVASELTALGDKLLFSANDGALGQELWISDGTAQGTAMVKNIFKLYDSSPQSMVVMNGRAYFSADDDEWGREVWWSDGTLLGTDIVANIWPELADSNPTSLTVVGGNKLFFAATEPFFGRKLWVSDGSESGTVRVMGQVQGSEGSSPQGLTAAGDQLFFLAYDDQGQIGLWRTDGTEEGTRWLKREGIDSSGHPPPMKSVGKVLYFAGSDASSGTELWKSDGTVEGTVQVMDLVPGPGGSFPRDLTRAGSKLFFVAHDPEAGEELWALDLCDRAPPLVTCPAAISVEATSLQGMPVSFAAIATDDFTEAPVLEYSQASGSTFPLGRTEVAVTARDEAGNTASCTFPVTVQDTTPPVLRCPSYTFIEASGTGSVVVQYPEVVASDTLSPVSIAFDPPNGSALPIGDVTPVTVTATDQAGNTKRCQFKVAVENPDAEGPDSSSGCGCGAQSSGWAGGSFLCMVLALIRTRRMGEGKR</sequence>
<dbReference type="GO" id="GO:0016740">
    <property type="term" value="F:transferase activity"/>
    <property type="evidence" value="ECO:0007669"/>
    <property type="project" value="UniProtKB-KW"/>
</dbReference>
<dbReference type="PATRIC" id="fig|394096.3.peg.7213"/>
<dbReference type="EMBL" id="JMCB01000018">
    <property type="protein sequence ID" value="KFE63294.1"/>
    <property type="molecule type" value="Genomic_DNA"/>
</dbReference>
<comment type="caution">
    <text evidence="4">The sequence shown here is derived from an EMBL/GenBank/DDBJ whole genome shotgun (WGS) entry which is preliminary data.</text>
</comment>
<proteinExistence type="predicted"/>
<dbReference type="PANTHER" id="PTHR24273">
    <property type="entry name" value="FI04643P-RELATED"/>
    <property type="match status" value="1"/>
</dbReference>
<evidence type="ECO:0000313" key="5">
    <source>
        <dbReference type="Proteomes" id="UP000028725"/>
    </source>
</evidence>
<keyword evidence="1" id="KW-0677">Repeat</keyword>
<keyword evidence="4" id="KW-0808">Transferase</keyword>
<dbReference type="AlphaFoldDB" id="A0A085W6I1"/>
<dbReference type="Pfam" id="PF02494">
    <property type="entry name" value="HYR"/>
    <property type="match status" value="2"/>
</dbReference>
<accession>A0A085W6I1</accession>
<dbReference type="PANTHER" id="PTHR24273:SF32">
    <property type="entry name" value="HYALIN"/>
    <property type="match status" value="1"/>
</dbReference>
<organism evidence="4 5">
    <name type="scientific">Hyalangium minutum</name>
    <dbReference type="NCBI Taxonomy" id="394096"/>
    <lineage>
        <taxon>Bacteria</taxon>
        <taxon>Pseudomonadati</taxon>
        <taxon>Myxococcota</taxon>
        <taxon>Myxococcia</taxon>
        <taxon>Myxococcales</taxon>
        <taxon>Cystobacterineae</taxon>
        <taxon>Archangiaceae</taxon>
        <taxon>Hyalangium</taxon>
    </lineage>
</organism>
<feature type="region of interest" description="Disordered" evidence="2">
    <location>
        <begin position="102"/>
        <end position="126"/>
    </location>
</feature>
<evidence type="ECO:0000256" key="2">
    <source>
        <dbReference type="SAM" id="MobiDB-lite"/>
    </source>
</evidence>
<dbReference type="PROSITE" id="PS50825">
    <property type="entry name" value="HYR"/>
    <property type="match status" value="2"/>
</dbReference>
<keyword evidence="5" id="KW-1185">Reference proteome</keyword>
<protein>
    <submittedName>
        <fullName evidence="4">Putative cycloinulo-oligosaccharide fructanotransferase</fullName>
    </submittedName>
</protein>
<dbReference type="InterPro" id="IPR030916">
    <property type="entry name" value="ELWxxDGT_rpt"/>
</dbReference>
<gene>
    <name evidence="4" type="ORF">DB31_2887</name>
</gene>
<dbReference type="Proteomes" id="UP000028725">
    <property type="component" value="Unassembled WGS sequence"/>
</dbReference>
<feature type="domain" description="HYR" evidence="3">
    <location>
        <begin position="565"/>
        <end position="644"/>
    </location>
</feature>
<evidence type="ECO:0000256" key="1">
    <source>
        <dbReference type="ARBA" id="ARBA00022737"/>
    </source>
</evidence>
<dbReference type="SUPFAM" id="SSF63829">
    <property type="entry name" value="Calcium-dependent phosphotriesterase"/>
    <property type="match status" value="1"/>
</dbReference>
<name>A0A085W6I1_9BACT</name>
<dbReference type="NCBIfam" id="TIGR04534">
    <property type="entry name" value="ELWxxDGT_rpt"/>
    <property type="match status" value="3"/>
</dbReference>
<dbReference type="InterPro" id="IPR003410">
    <property type="entry name" value="HYR_dom"/>
</dbReference>
<evidence type="ECO:0000313" key="4">
    <source>
        <dbReference type="EMBL" id="KFE63294.1"/>
    </source>
</evidence>
<feature type="compositionally biased region" description="Polar residues" evidence="2">
    <location>
        <begin position="115"/>
        <end position="124"/>
    </location>
</feature>
<evidence type="ECO:0000259" key="3">
    <source>
        <dbReference type="PROSITE" id="PS50825"/>
    </source>
</evidence>
<reference evidence="4 5" key="1">
    <citation type="submission" date="2014-04" db="EMBL/GenBank/DDBJ databases">
        <title>Genome assembly of Hyalangium minutum DSM 14724.</title>
        <authorList>
            <person name="Sharma G."/>
            <person name="Subramanian S."/>
        </authorList>
    </citation>
    <scope>NUCLEOTIDE SEQUENCE [LARGE SCALE GENOMIC DNA]</scope>
    <source>
        <strain evidence="4 5">DSM 14724</strain>
    </source>
</reference>